<proteinExistence type="predicted"/>
<accession>A0AB33R6U2</accession>
<gene>
    <name evidence="1" type="ORF">SDSE_1127</name>
</gene>
<dbReference type="Proteomes" id="UP000009215">
    <property type="component" value="Chromosome"/>
</dbReference>
<organism evidence="1 2">
    <name type="scientific">Streptococcus dysgalactiae subsp. equisimilis AC-2713</name>
    <dbReference type="NCBI Taxonomy" id="759913"/>
    <lineage>
        <taxon>Bacteria</taxon>
        <taxon>Bacillati</taxon>
        <taxon>Bacillota</taxon>
        <taxon>Bacilli</taxon>
        <taxon>Lactobacillales</taxon>
        <taxon>Streptococcaceae</taxon>
        <taxon>Streptococcus</taxon>
    </lineage>
</organism>
<evidence type="ECO:0000313" key="1">
    <source>
        <dbReference type="EMBL" id="CCI62624.1"/>
    </source>
</evidence>
<dbReference type="EMBL" id="HE858529">
    <property type="protein sequence ID" value="CCI62624.1"/>
    <property type="molecule type" value="Genomic_DNA"/>
</dbReference>
<evidence type="ECO:0000313" key="2">
    <source>
        <dbReference type="Proteomes" id="UP000009215"/>
    </source>
</evidence>
<name>A0AB33R6U2_STREQ</name>
<protein>
    <submittedName>
        <fullName evidence="1">Uncharacterized protein</fullName>
    </submittedName>
</protein>
<sequence>MIALFFYLIIIIKAGKREMKPYLRTEKANMITYSTCQNQHSKVK</sequence>
<dbReference type="KEGG" id="sdc:SDSE_1127"/>
<reference evidence="1 2" key="1">
    <citation type="submission" date="2012-05" db="EMBL/GenBank/DDBJ databases">
        <title>Complete genome sequence of a Streptococcus dysgalactiae subsp. equisimilis strain possessing Lancefield's group A antigen.</title>
        <authorList>
            <person name="Luetticken R."/>
            <person name="Bruellhoff K."/>
            <person name="Van der Linden M."/>
            <person name="Peltroche-Llacsahuanga H."/>
            <person name="Blom J."/>
            <person name="Weber-Lehmann J."/>
            <person name="Ferretti J.J."/>
            <person name="McShan W.M."/>
        </authorList>
    </citation>
    <scope>NUCLEOTIDE SEQUENCE [LARGE SCALE GENOMIC DNA]</scope>
    <source>
        <strain evidence="1 2">AC-2713</strain>
    </source>
</reference>
<dbReference type="AlphaFoldDB" id="A0AB33R6U2"/>